<evidence type="ECO:0000256" key="2">
    <source>
        <dbReference type="ARBA" id="ARBA00006275"/>
    </source>
</evidence>
<sequence length="640" mass="71915">MKKYSYMILAFLLCCTAACKKLDTLPPNIITDQDVFANSAGITAYMARMYAELPIEDFRYSPARGLNFFWIIAPTSATTGEALSRDQSNSMQENLIFDDRPTTWSFCYKTIRDANYLSETLPKYASNYTTEQINAWLGEARFIRAVCYFALVKRYGGVPYVDKVLNYPEQSVDELKIPRSSEEKIYDLISSDFDYAYANLPESNQAGRANKYAAAGFKSRAMLYAGSVAKYNQVSLVDGSGNRLCGIPAAKAVTYFKAAYDAAALLEGRYSLYKKAWVAGDKTAQYQNYINLFFDASSPENIFVRQYHYPESVHGYDAYNVPRQLMGANGYSSEVNPTLNFVEMFDGIPKNADGTIKTTTNGKYDLYTNTMDLFANAEPRLRATVVLPGDVMKGVSIEIRRGIYTGSSVGGISPLLPAGSTAHYPTANIVEAANANQTPVKLPDGTTMNPAGLSGYFTGDGTCSVSGFAIRKYIVPDKPTSEVLENRSDQTWIELRYAEVMLNRAEAAFELSSLGQGDKNYLQDAFTQINQIRERAGADLLTGSGALTVDVVRKERKKELGFENKQYWDMRRWRVADKEQNSTIYRTLMPFYSIADGKYFLDARLDERNSRYTFDPRWYYEQIPDPEIQKSQNLIQNPGY</sequence>
<keyword evidence="10" id="KW-1185">Reference proteome</keyword>
<dbReference type="STRING" id="551995.SAMN05192574_102483"/>
<keyword evidence="3 6" id="KW-0732">Signal</keyword>
<accession>A0A1H8DUY4</accession>
<dbReference type="Gene3D" id="1.25.40.390">
    <property type="match status" value="1"/>
</dbReference>
<dbReference type="Pfam" id="PF14322">
    <property type="entry name" value="SusD-like_3"/>
    <property type="match status" value="1"/>
</dbReference>
<evidence type="ECO:0000313" key="9">
    <source>
        <dbReference type="EMBL" id="SEN11030.1"/>
    </source>
</evidence>
<evidence type="ECO:0000256" key="6">
    <source>
        <dbReference type="SAM" id="SignalP"/>
    </source>
</evidence>
<evidence type="ECO:0000256" key="1">
    <source>
        <dbReference type="ARBA" id="ARBA00004442"/>
    </source>
</evidence>
<comment type="similarity">
    <text evidence="2">Belongs to the SusD family.</text>
</comment>
<gene>
    <name evidence="9" type="ORF">SAMN05192574_102483</name>
</gene>
<feature type="domain" description="RagB/SusD" evidence="7">
    <location>
        <begin position="312"/>
        <end position="640"/>
    </location>
</feature>
<evidence type="ECO:0000256" key="4">
    <source>
        <dbReference type="ARBA" id="ARBA00023136"/>
    </source>
</evidence>
<dbReference type="InterPro" id="IPR012944">
    <property type="entry name" value="SusD_RagB_dom"/>
</dbReference>
<dbReference type="AlphaFoldDB" id="A0A1H8DUY4"/>
<evidence type="ECO:0000259" key="7">
    <source>
        <dbReference type="Pfam" id="PF07980"/>
    </source>
</evidence>
<dbReference type="SUPFAM" id="SSF48452">
    <property type="entry name" value="TPR-like"/>
    <property type="match status" value="1"/>
</dbReference>
<protein>
    <submittedName>
        <fullName evidence="9">Starch-binding associating with outer membrane</fullName>
    </submittedName>
</protein>
<comment type="subcellular location">
    <subcellularLocation>
        <location evidence="1">Cell outer membrane</location>
    </subcellularLocation>
</comment>
<keyword evidence="5" id="KW-0998">Cell outer membrane</keyword>
<evidence type="ECO:0000256" key="5">
    <source>
        <dbReference type="ARBA" id="ARBA00023237"/>
    </source>
</evidence>
<evidence type="ECO:0000256" key="3">
    <source>
        <dbReference type="ARBA" id="ARBA00022729"/>
    </source>
</evidence>
<evidence type="ECO:0000313" key="10">
    <source>
        <dbReference type="Proteomes" id="UP000198942"/>
    </source>
</evidence>
<proteinExistence type="inferred from homology"/>
<reference evidence="10" key="1">
    <citation type="submission" date="2016-10" db="EMBL/GenBank/DDBJ databases">
        <authorList>
            <person name="Varghese N."/>
            <person name="Submissions S."/>
        </authorList>
    </citation>
    <scope>NUCLEOTIDE SEQUENCE [LARGE SCALE GENOMIC DNA]</scope>
    <source>
        <strain evidence="10">Gh-48</strain>
    </source>
</reference>
<evidence type="ECO:0000259" key="8">
    <source>
        <dbReference type="Pfam" id="PF14322"/>
    </source>
</evidence>
<dbReference type="InterPro" id="IPR033985">
    <property type="entry name" value="SusD-like_N"/>
</dbReference>
<feature type="chain" id="PRO_5011726244" evidence="6">
    <location>
        <begin position="21"/>
        <end position="640"/>
    </location>
</feature>
<name>A0A1H8DUY4_9SPHI</name>
<dbReference type="RefSeq" id="WP_208864661.1">
    <property type="nucleotide sequence ID" value="NZ_FOCL01000002.1"/>
</dbReference>
<dbReference type="Pfam" id="PF07980">
    <property type="entry name" value="SusD_RagB"/>
    <property type="match status" value="1"/>
</dbReference>
<dbReference type="GO" id="GO:0009279">
    <property type="term" value="C:cell outer membrane"/>
    <property type="evidence" value="ECO:0007669"/>
    <property type="project" value="UniProtKB-SubCell"/>
</dbReference>
<feature type="signal peptide" evidence="6">
    <location>
        <begin position="1"/>
        <end position="20"/>
    </location>
</feature>
<dbReference type="EMBL" id="FOCL01000002">
    <property type="protein sequence ID" value="SEN11030.1"/>
    <property type="molecule type" value="Genomic_DNA"/>
</dbReference>
<dbReference type="InterPro" id="IPR011990">
    <property type="entry name" value="TPR-like_helical_dom_sf"/>
</dbReference>
<organism evidence="9 10">
    <name type="scientific">Mucilaginibacter gossypiicola</name>
    <dbReference type="NCBI Taxonomy" id="551995"/>
    <lineage>
        <taxon>Bacteria</taxon>
        <taxon>Pseudomonadati</taxon>
        <taxon>Bacteroidota</taxon>
        <taxon>Sphingobacteriia</taxon>
        <taxon>Sphingobacteriales</taxon>
        <taxon>Sphingobacteriaceae</taxon>
        <taxon>Mucilaginibacter</taxon>
    </lineage>
</organism>
<feature type="domain" description="SusD-like N-terminal" evidence="8">
    <location>
        <begin position="78"/>
        <end position="223"/>
    </location>
</feature>
<keyword evidence="4" id="KW-0472">Membrane</keyword>
<dbReference type="Proteomes" id="UP000198942">
    <property type="component" value="Unassembled WGS sequence"/>
</dbReference>